<reference evidence="2" key="1">
    <citation type="submission" date="2020-05" db="EMBL/GenBank/DDBJ databases">
        <authorList>
            <person name="Chiriac C."/>
            <person name="Salcher M."/>
            <person name="Ghai R."/>
            <person name="Kavagutti S V."/>
        </authorList>
    </citation>
    <scope>NUCLEOTIDE SEQUENCE</scope>
</reference>
<sequence length="213" mass="21998">MRKFASLTVALVVASGVLIATPANAAVKITNGVACTKAGTLNKTANGTYKCAKNPLTTSSKLTWLSTDCLTMAASYITAKATLPAAKISTDKAIAGFDAEIAAQNKVLADSLIEIDAYKAKVADSNSKLAALKADTANLAKNKLNIAAYESAIANYNKAIATVSKVSGSTGAVQRAITRIENFKVQAAASYENLKADLTNGLSNAQLLCSKGF</sequence>
<dbReference type="EMBL" id="CAFABF010000033">
    <property type="protein sequence ID" value="CAB4828441.1"/>
    <property type="molecule type" value="Genomic_DNA"/>
</dbReference>
<dbReference type="AlphaFoldDB" id="A0A6J7A6N4"/>
<protein>
    <submittedName>
        <fullName evidence="2">Unannotated protein</fullName>
    </submittedName>
</protein>
<name>A0A6J7A6N4_9ZZZZ</name>
<proteinExistence type="predicted"/>
<dbReference type="EMBL" id="CAEZXG010000036">
    <property type="protein sequence ID" value="CAB4681124.1"/>
    <property type="molecule type" value="Genomic_DNA"/>
</dbReference>
<accession>A0A6J7A6N4</accession>
<evidence type="ECO:0000313" key="2">
    <source>
        <dbReference type="EMBL" id="CAB4828441.1"/>
    </source>
</evidence>
<evidence type="ECO:0000313" key="1">
    <source>
        <dbReference type="EMBL" id="CAB4681124.1"/>
    </source>
</evidence>
<organism evidence="2">
    <name type="scientific">freshwater metagenome</name>
    <dbReference type="NCBI Taxonomy" id="449393"/>
    <lineage>
        <taxon>unclassified sequences</taxon>
        <taxon>metagenomes</taxon>
        <taxon>ecological metagenomes</taxon>
    </lineage>
</organism>
<gene>
    <name evidence="1" type="ORF">UFOPK2359_00705</name>
    <name evidence="2" type="ORF">UFOPK3167_00782</name>
</gene>